<keyword evidence="4" id="KW-0997">Cell inner membrane</keyword>
<dbReference type="Gene3D" id="3.40.190.10">
    <property type="entry name" value="Periplasmic binding protein-like II"/>
    <property type="match status" value="2"/>
</dbReference>
<gene>
    <name evidence="6" type="primary">ssuA</name>
    <name evidence="6" type="ORF">MBBWO_09440</name>
</gene>
<comment type="caution">
    <text evidence="6">The sequence shown here is derived from an EMBL/GenBank/DDBJ whole genome shotgun (WGS) entry which is preliminary data.</text>
</comment>
<evidence type="ECO:0000313" key="7">
    <source>
        <dbReference type="Proteomes" id="UP000245577"/>
    </source>
</evidence>
<keyword evidence="3" id="KW-1003">Cell membrane</keyword>
<keyword evidence="5" id="KW-0472">Membrane</keyword>
<evidence type="ECO:0000256" key="3">
    <source>
        <dbReference type="ARBA" id="ARBA00022475"/>
    </source>
</evidence>
<accession>A0A2U1S7L8</accession>
<evidence type="ECO:0000256" key="5">
    <source>
        <dbReference type="ARBA" id="ARBA00023136"/>
    </source>
</evidence>
<keyword evidence="2" id="KW-0813">Transport</keyword>
<evidence type="ECO:0000256" key="1">
    <source>
        <dbReference type="ARBA" id="ARBA00004308"/>
    </source>
</evidence>
<evidence type="ECO:0000256" key="4">
    <source>
        <dbReference type="ARBA" id="ARBA00022519"/>
    </source>
</evidence>
<keyword evidence="7" id="KW-1185">Reference proteome</keyword>
<sequence>MDKKLILAVVVLLVFIIGGAYSFLTNPVNEDIVTIGYLPSDHDAALFVAQAQGEYAAHGIETELVQFNNGGDLMTGMASGEVDIGYGGITPVLSAVEKGVPIKVVAGAQIEGSGIAVSPESDIDSPEDLAGKSIATPGEASIQYMLLQYYLEDNNMSTDDMNISAMKVAPMNDALNANKIDGMLTYEPYVTMAVENGNEMFIKSSEILPEHPCCVVAASERFIDENPDKLDTIISIHENATEFILENPDEAAELLPEDIVADVEIEKKAISGIKFVYGLNETYKQSIMDFMQIEVDLGILEEPIPATDIFWEG</sequence>
<proteinExistence type="predicted"/>
<dbReference type="AlphaFoldDB" id="A0A2U1S7L8"/>
<dbReference type="SUPFAM" id="SSF53850">
    <property type="entry name" value="Periplasmic binding protein-like II"/>
    <property type="match status" value="1"/>
</dbReference>
<protein>
    <submittedName>
        <fullName evidence="6">Putative aliphatic sulfonates-binding protein</fullName>
    </submittedName>
</protein>
<organism evidence="6 7">
    <name type="scientific">Methanobrevibacter woesei</name>
    <dbReference type="NCBI Taxonomy" id="190976"/>
    <lineage>
        <taxon>Archaea</taxon>
        <taxon>Methanobacteriati</taxon>
        <taxon>Methanobacteriota</taxon>
        <taxon>Methanomada group</taxon>
        <taxon>Methanobacteria</taxon>
        <taxon>Methanobacteriales</taxon>
        <taxon>Methanobacteriaceae</taxon>
        <taxon>Methanobrevibacter</taxon>
    </lineage>
</organism>
<dbReference type="OrthoDB" id="10037at2157"/>
<dbReference type="PANTHER" id="PTHR30024">
    <property type="entry name" value="ALIPHATIC SULFONATES-BINDING PROTEIN-RELATED"/>
    <property type="match status" value="1"/>
</dbReference>
<reference evidence="6 7" key="1">
    <citation type="submission" date="2017-03" db="EMBL/GenBank/DDBJ databases">
        <title>Genome sequence of Methanobrevibacter wosei.</title>
        <authorList>
            <person name="Poehlein A."/>
            <person name="Seedorf H."/>
            <person name="Daniel R."/>
        </authorList>
    </citation>
    <scope>NUCLEOTIDE SEQUENCE [LARGE SCALE GENOMIC DNA]</scope>
    <source>
        <strain evidence="6 7">DSM 11979</strain>
    </source>
</reference>
<dbReference type="CDD" id="cd13553">
    <property type="entry name" value="PBP2_NrtA_CpmA_like"/>
    <property type="match status" value="1"/>
</dbReference>
<dbReference type="RefSeq" id="WP_116669729.1">
    <property type="nucleotide sequence ID" value="NZ_MZGU01000004.1"/>
</dbReference>
<comment type="subcellular location">
    <subcellularLocation>
        <location evidence="1">Endomembrane system</location>
    </subcellularLocation>
</comment>
<dbReference type="InterPro" id="IPR044527">
    <property type="entry name" value="NrtA/CpmA_ABC-bd_dom"/>
</dbReference>
<dbReference type="EMBL" id="MZGU01000004">
    <property type="protein sequence ID" value="PWB86090.1"/>
    <property type="molecule type" value="Genomic_DNA"/>
</dbReference>
<evidence type="ECO:0000256" key="2">
    <source>
        <dbReference type="ARBA" id="ARBA00022448"/>
    </source>
</evidence>
<evidence type="ECO:0000313" key="6">
    <source>
        <dbReference type="EMBL" id="PWB86090.1"/>
    </source>
</evidence>
<name>A0A2U1S7L8_9EURY</name>
<dbReference type="Pfam" id="PF13379">
    <property type="entry name" value="NMT1_2"/>
    <property type="match status" value="1"/>
</dbReference>
<dbReference type="Proteomes" id="UP000245577">
    <property type="component" value="Unassembled WGS sequence"/>
</dbReference>
<dbReference type="GO" id="GO:0012505">
    <property type="term" value="C:endomembrane system"/>
    <property type="evidence" value="ECO:0007669"/>
    <property type="project" value="UniProtKB-SubCell"/>
</dbReference>